<dbReference type="Gene3D" id="3.90.70.10">
    <property type="entry name" value="Cysteine proteinases"/>
    <property type="match status" value="1"/>
</dbReference>
<dbReference type="InterPro" id="IPR028889">
    <property type="entry name" value="USP"/>
</dbReference>
<comment type="similarity">
    <text evidence="2 3">Belongs to the peptidase C19 family.</text>
</comment>
<evidence type="ECO:0000313" key="5">
    <source>
        <dbReference type="Proteomes" id="UP000616769"/>
    </source>
</evidence>
<dbReference type="PROSITE" id="PS50206">
    <property type="entry name" value="RHODANESE_3"/>
    <property type="match status" value="1"/>
</dbReference>
<dbReference type="GO" id="GO:0006508">
    <property type="term" value="P:proteolysis"/>
    <property type="evidence" value="ECO:0007669"/>
    <property type="project" value="UniProtKB-KW"/>
</dbReference>
<keyword evidence="3" id="KW-0833">Ubl conjugation pathway</keyword>
<keyword evidence="3 4" id="KW-0378">Hydrolase</keyword>
<dbReference type="InterPro" id="IPR001394">
    <property type="entry name" value="Peptidase_C19_UCH"/>
</dbReference>
<dbReference type="Proteomes" id="UP000616769">
    <property type="component" value="Unassembled WGS sequence"/>
</dbReference>
<dbReference type="CDD" id="cd02674">
    <property type="entry name" value="Peptidase_C19R"/>
    <property type="match status" value="1"/>
</dbReference>
<dbReference type="PROSITE" id="PS00972">
    <property type="entry name" value="USP_1"/>
    <property type="match status" value="1"/>
</dbReference>
<sequence length="818" mass="94373">MPMTVCEKHPIPGTSVKVDNENFESNIDDDSNENDENYKTITAKQLVSKIQSLSEINKVLVIDIRQSEEFNNSSISANKFSTNGEINVINIPEEYIKPGLTFSQLQSKISLGFTWDSLDRRRSMDYVVIVDENSTNFNSSSLSYTLANALWKWDFSAKKIKNRPFLLHGGFDDFVLTYPTLTTNPKSIDDFCRNVNTFSNKNRNPNFDLIYENFFEEKSVNSKQKIQNLSDSSISFPSSNSIHLSNNLDSNTLRDSMNKQTKFPGTARPIIPDRSSKPILDLTIDPKKSIQNDSLINNNVDKFPPKPAHLVESLKNSNRNVVKFPARESTDKLNENGDMKISYNNRQPKIDNDEVFPMDEEMSELDHTNDNHDERIDNIVEDSDDENLMNDGENNYSQKISHNATSNLSRSLSSPNIAQFEQKFSYPNEMETNSILMNRVNNSPRFSMQLPHVDRSVKPISFLNNLRKVRDFSPQFSSCARITGLRNLGNTCFMNAILQSLRNTYDFYEFLISGDFLINANSKFGSNGELTYELIELFKQMHYPSNYKNISPRDFKNAVSRHIPDFTDYKQQDAHEFLVRLLDRIHSDLNRRSTVNTINPTLNDPNFYDKLSIEDATSKFWTWHIKQNSSIVTTMFEGLIVSTVTCLHCKSVSKSLEAFTCLTLPIPENQSRTTLKNCINLFLRRERISNEAEWQCQECKQKRDAEKCTIIWRLPQILIIHLKRFTYDGMWRQKISTFVDFPLDNLIIEAQNGQKNQSYSLYSVVNHFGSLEGGHYVAYSRNKDENIDWNRYDDQDVSSMSPSDVVTQNAYVLFYKTF</sequence>
<dbReference type="PROSITE" id="PS50235">
    <property type="entry name" value="USP_3"/>
    <property type="match status" value="1"/>
</dbReference>
<dbReference type="PANTHER" id="PTHR21646:SF46">
    <property type="entry name" value="UBIQUITIN CARBOXYL-TERMINAL HYDROLASE"/>
    <property type="match status" value="1"/>
</dbReference>
<dbReference type="InterPro" id="IPR038765">
    <property type="entry name" value="Papain-like_cys_pep_sf"/>
</dbReference>
<gene>
    <name evidence="4" type="ORF">QR98_0042870</name>
</gene>
<dbReference type="Pfam" id="PF00443">
    <property type="entry name" value="UCH"/>
    <property type="match status" value="1"/>
</dbReference>
<accession>A0A132A5A7</accession>
<keyword evidence="3" id="KW-0645">Protease</keyword>
<protein>
    <recommendedName>
        <fullName evidence="3">Ubiquitin carboxyl-terminal hydrolase</fullName>
        <ecNumber evidence="3">3.4.19.12</ecNumber>
    </recommendedName>
</protein>
<organism evidence="4 5">
    <name type="scientific">Sarcoptes scabiei</name>
    <name type="common">Itch mite</name>
    <name type="synonym">Acarus scabiei</name>
    <dbReference type="NCBI Taxonomy" id="52283"/>
    <lineage>
        <taxon>Eukaryota</taxon>
        <taxon>Metazoa</taxon>
        <taxon>Ecdysozoa</taxon>
        <taxon>Arthropoda</taxon>
        <taxon>Chelicerata</taxon>
        <taxon>Arachnida</taxon>
        <taxon>Acari</taxon>
        <taxon>Acariformes</taxon>
        <taxon>Sarcoptiformes</taxon>
        <taxon>Astigmata</taxon>
        <taxon>Psoroptidia</taxon>
        <taxon>Sarcoptoidea</taxon>
        <taxon>Sarcoptidae</taxon>
        <taxon>Sarcoptinae</taxon>
        <taxon>Sarcoptes</taxon>
    </lineage>
</organism>
<dbReference type="VEuPathDB" id="VectorBase:SSCA004599"/>
<dbReference type="Gene3D" id="3.40.250.10">
    <property type="entry name" value="Rhodanese-like domain"/>
    <property type="match status" value="1"/>
</dbReference>
<dbReference type="EC" id="3.4.19.12" evidence="3"/>
<dbReference type="EMBL" id="JXLN01010490">
    <property type="protein sequence ID" value="KPM05815.1"/>
    <property type="molecule type" value="Genomic_DNA"/>
</dbReference>
<dbReference type="AlphaFoldDB" id="A0A132A5A7"/>
<proteinExistence type="inferred from homology"/>
<dbReference type="GO" id="GO:0004843">
    <property type="term" value="F:cysteine-type deubiquitinase activity"/>
    <property type="evidence" value="ECO:0007669"/>
    <property type="project" value="UniProtKB-UniRule"/>
</dbReference>
<dbReference type="InterPro" id="IPR018200">
    <property type="entry name" value="USP_CS"/>
</dbReference>
<evidence type="ECO:0000313" key="4">
    <source>
        <dbReference type="EMBL" id="KPM05815.1"/>
    </source>
</evidence>
<comment type="caution">
    <text evidence="4">The sequence shown here is derived from an EMBL/GenBank/DDBJ whole genome shotgun (WGS) entry which is preliminary data.</text>
</comment>
<dbReference type="PROSITE" id="PS00973">
    <property type="entry name" value="USP_2"/>
    <property type="match status" value="1"/>
</dbReference>
<reference evidence="4 5" key="1">
    <citation type="journal article" date="2015" name="Parasit. Vectors">
        <title>Draft genome of the scabies mite.</title>
        <authorList>
            <person name="Rider S.D.Jr."/>
            <person name="Morgan M.S."/>
            <person name="Arlian L.G."/>
        </authorList>
    </citation>
    <scope>NUCLEOTIDE SEQUENCE [LARGE SCALE GENOMIC DNA]</scope>
    <source>
        <strain evidence="4">Arlian Lab</strain>
    </source>
</reference>
<dbReference type="SUPFAM" id="SSF54001">
    <property type="entry name" value="Cysteine proteinases"/>
    <property type="match status" value="1"/>
</dbReference>
<name>A0A132A5A7_SARSC</name>
<evidence type="ECO:0000256" key="3">
    <source>
        <dbReference type="RuleBase" id="RU366025"/>
    </source>
</evidence>
<dbReference type="InterPro" id="IPR050185">
    <property type="entry name" value="Ub_carboxyl-term_hydrolase"/>
</dbReference>
<dbReference type="SUPFAM" id="SSF52821">
    <property type="entry name" value="Rhodanese/Cell cycle control phosphatase"/>
    <property type="match status" value="1"/>
</dbReference>
<comment type="catalytic activity">
    <reaction evidence="1 3">
        <text>Thiol-dependent hydrolysis of ester, thioester, amide, peptide and isopeptide bonds formed by the C-terminal Gly of ubiquitin (a 76-residue protein attached to proteins as an intracellular targeting signal).</text>
        <dbReference type="EC" id="3.4.19.12"/>
    </reaction>
</comment>
<dbReference type="OrthoDB" id="6511306at2759"/>
<evidence type="ECO:0000256" key="2">
    <source>
        <dbReference type="ARBA" id="ARBA00009085"/>
    </source>
</evidence>
<keyword evidence="3" id="KW-0788">Thiol protease</keyword>
<dbReference type="GO" id="GO:0016579">
    <property type="term" value="P:protein deubiquitination"/>
    <property type="evidence" value="ECO:0007669"/>
    <property type="project" value="InterPro"/>
</dbReference>
<dbReference type="InterPro" id="IPR036873">
    <property type="entry name" value="Rhodanese-like_dom_sf"/>
</dbReference>
<evidence type="ECO:0000256" key="1">
    <source>
        <dbReference type="ARBA" id="ARBA00000707"/>
    </source>
</evidence>
<dbReference type="PANTHER" id="PTHR21646">
    <property type="entry name" value="UBIQUITIN CARBOXYL-TERMINAL HYDROLASE"/>
    <property type="match status" value="1"/>
</dbReference>
<dbReference type="InterPro" id="IPR001763">
    <property type="entry name" value="Rhodanese-like_dom"/>
</dbReference>